<dbReference type="AlphaFoldDB" id="A0A845DLG7"/>
<evidence type="ECO:0000313" key="2">
    <source>
        <dbReference type="Proteomes" id="UP000460949"/>
    </source>
</evidence>
<sequence length="163" mass="18868">MARTSFCHCFSNQEELAQGTASTRTYLAFCVVTGREGAIEFSFQTTYIDQSKEPPFATFYGVKSEWEEDAASPKKLRIHSRSPLKDDGQTPREQPFLRSQDLFYSYTVNLDLHKLKAYRRHSDTYLTTIHSKVLYEELKAVYTSIFKTAPIDTEQDHFMILVD</sequence>
<dbReference type="RefSeq" id="WP_160834952.1">
    <property type="nucleotide sequence ID" value="NZ_JAIVAK010000004.1"/>
</dbReference>
<name>A0A845DLG7_9BACI</name>
<protein>
    <submittedName>
        <fullName evidence="1">Uncharacterized protein</fullName>
    </submittedName>
</protein>
<comment type="caution">
    <text evidence="1">The sequence shown here is derived from an EMBL/GenBank/DDBJ whole genome shotgun (WGS) entry which is preliminary data.</text>
</comment>
<dbReference type="Proteomes" id="UP000460949">
    <property type="component" value="Unassembled WGS sequence"/>
</dbReference>
<dbReference type="EMBL" id="WMET01000001">
    <property type="protein sequence ID" value="MYL18491.1"/>
    <property type="molecule type" value="Genomic_DNA"/>
</dbReference>
<evidence type="ECO:0000313" key="1">
    <source>
        <dbReference type="EMBL" id="MYL18491.1"/>
    </source>
</evidence>
<proteinExistence type="predicted"/>
<organism evidence="1 2">
    <name type="scientific">Halobacillus litoralis</name>
    <dbReference type="NCBI Taxonomy" id="45668"/>
    <lineage>
        <taxon>Bacteria</taxon>
        <taxon>Bacillati</taxon>
        <taxon>Bacillota</taxon>
        <taxon>Bacilli</taxon>
        <taxon>Bacillales</taxon>
        <taxon>Bacillaceae</taxon>
        <taxon>Halobacillus</taxon>
    </lineage>
</organism>
<reference evidence="1 2" key="1">
    <citation type="submission" date="2019-11" db="EMBL/GenBank/DDBJ databases">
        <title>Genome sequences of 17 halophilic strains isolated from different environments.</title>
        <authorList>
            <person name="Furrow R.E."/>
        </authorList>
    </citation>
    <scope>NUCLEOTIDE SEQUENCE [LARGE SCALE GENOMIC DNA]</scope>
    <source>
        <strain evidence="1 2">22511_23_Filter</strain>
    </source>
</reference>
<gene>
    <name evidence="1" type="ORF">GLW04_01240</name>
</gene>
<accession>A0A845DLG7</accession>